<evidence type="ECO:0000313" key="5">
    <source>
        <dbReference type="EMBL" id="TSE05605.1"/>
    </source>
</evidence>
<evidence type="ECO:0000256" key="3">
    <source>
        <dbReference type="ARBA" id="ARBA00023163"/>
    </source>
</evidence>
<gene>
    <name evidence="5" type="ORF">FOF46_22425</name>
</gene>
<dbReference type="Pfam" id="PF04542">
    <property type="entry name" value="Sigma70_r2"/>
    <property type="match status" value="1"/>
</dbReference>
<feature type="domain" description="RNA polymerase sigma-70 region 2" evidence="4">
    <location>
        <begin position="28"/>
        <end position="90"/>
    </location>
</feature>
<protein>
    <submittedName>
        <fullName evidence="5">RNA polymerase sigma factor</fullName>
    </submittedName>
</protein>
<dbReference type="AlphaFoldDB" id="A0A554VEW6"/>
<evidence type="ECO:0000256" key="1">
    <source>
        <dbReference type="ARBA" id="ARBA00023015"/>
    </source>
</evidence>
<evidence type="ECO:0000256" key="2">
    <source>
        <dbReference type="ARBA" id="ARBA00023082"/>
    </source>
</evidence>
<dbReference type="GO" id="GO:0006352">
    <property type="term" value="P:DNA-templated transcription initiation"/>
    <property type="evidence" value="ECO:0007669"/>
    <property type="project" value="InterPro"/>
</dbReference>
<keyword evidence="1" id="KW-0805">Transcription regulation</keyword>
<dbReference type="EMBL" id="VLNR01000058">
    <property type="protein sequence ID" value="TSE05605.1"/>
    <property type="molecule type" value="Genomic_DNA"/>
</dbReference>
<dbReference type="InterPro" id="IPR013325">
    <property type="entry name" value="RNA_pol_sigma_r2"/>
</dbReference>
<dbReference type="InterPro" id="IPR014284">
    <property type="entry name" value="RNA_pol_sigma-70_dom"/>
</dbReference>
<dbReference type="PANTHER" id="PTHR43133:SF51">
    <property type="entry name" value="RNA POLYMERASE SIGMA FACTOR"/>
    <property type="match status" value="1"/>
</dbReference>
<dbReference type="OrthoDB" id="1027298at2"/>
<sequence>MNEHLKKRIEKANLGDRKALESVIIEVKDLAYNLSLKMLLFPEDAKDATQEILIKIVTHLSTFNYKSQFRTWVYRVATNYLLSYKGKQAREFAMPFEDYSDLIDLGQSDIVKYSKNDGELLLLEEEVKVSCTQGLLLCLNELDRIVYILSDILEFNSIEGSAIVAITAENFRKKLSRSRAKIRNFMNNKCGLANPDNPCRCKKKIDFLIDKNMINPKDLRFAKSSNRSIDLVQKIGVLEKSVAIYRSTPDFPTPQAILEEIKQTLNIN</sequence>
<dbReference type="Gene3D" id="1.10.1740.10">
    <property type="match status" value="1"/>
</dbReference>
<organism evidence="5 6">
    <name type="scientific">Aquimarina algiphila</name>
    <dbReference type="NCBI Taxonomy" id="2047982"/>
    <lineage>
        <taxon>Bacteria</taxon>
        <taxon>Pseudomonadati</taxon>
        <taxon>Bacteroidota</taxon>
        <taxon>Flavobacteriia</taxon>
        <taxon>Flavobacteriales</taxon>
        <taxon>Flavobacteriaceae</taxon>
        <taxon>Aquimarina</taxon>
    </lineage>
</organism>
<keyword evidence="3" id="KW-0804">Transcription</keyword>
<accession>A0A554VEW6</accession>
<name>A0A554VEW6_9FLAO</name>
<proteinExistence type="predicted"/>
<dbReference type="InterPro" id="IPR007627">
    <property type="entry name" value="RNA_pol_sigma70_r2"/>
</dbReference>
<dbReference type="RefSeq" id="WP_143917995.1">
    <property type="nucleotide sequence ID" value="NZ_CANMIK010000063.1"/>
</dbReference>
<evidence type="ECO:0000313" key="6">
    <source>
        <dbReference type="Proteomes" id="UP000318833"/>
    </source>
</evidence>
<dbReference type="NCBIfam" id="TIGR02937">
    <property type="entry name" value="sigma70-ECF"/>
    <property type="match status" value="1"/>
</dbReference>
<dbReference type="Proteomes" id="UP000318833">
    <property type="component" value="Unassembled WGS sequence"/>
</dbReference>
<comment type="caution">
    <text evidence="5">The sequence shown here is derived from an EMBL/GenBank/DDBJ whole genome shotgun (WGS) entry which is preliminary data.</text>
</comment>
<dbReference type="PANTHER" id="PTHR43133">
    <property type="entry name" value="RNA POLYMERASE ECF-TYPE SIGMA FACTO"/>
    <property type="match status" value="1"/>
</dbReference>
<dbReference type="GO" id="GO:0016987">
    <property type="term" value="F:sigma factor activity"/>
    <property type="evidence" value="ECO:0007669"/>
    <property type="project" value="UniProtKB-KW"/>
</dbReference>
<keyword evidence="6" id="KW-1185">Reference proteome</keyword>
<keyword evidence="2" id="KW-0731">Sigma factor</keyword>
<dbReference type="SUPFAM" id="SSF88946">
    <property type="entry name" value="Sigma2 domain of RNA polymerase sigma factors"/>
    <property type="match status" value="1"/>
</dbReference>
<dbReference type="InterPro" id="IPR039425">
    <property type="entry name" value="RNA_pol_sigma-70-like"/>
</dbReference>
<evidence type="ECO:0000259" key="4">
    <source>
        <dbReference type="Pfam" id="PF04542"/>
    </source>
</evidence>
<reference evidence="5 6" key="1">
    <citation type="submission" date="2019-07" db="EMBL/GenBank/DDBJ databases">
        <title>The draft genome sequence of Aquimarina algiphila M91.</title>
        <authorList>
            <person name="Meng X."/>
        </authorList>
    </citation>
    <scope>NUCLEOTIDE SEQUENCE [LARGE SCALE GENOMIC DNA]</scope>
    <source>
        <strain evidence="5 6">M91</strain>
    </source>
</reference>